<reference evidence="2" key="1">
    <citation type="journal article" date="2018" name="Genome Biol. Evol.">
        <title>Genomics and development of Lentinus tigrinus, a white-rot wood-decaying mushroom with dimorphic fruiting bodies.</title>
        <authorList>
            <person name="Wu B."/>
            <person name="Xu Z."/>
            <person name="Knudson A."/>
            <person name="Carlson A."/>
            <person name="Chen N."/>
            <person name="Kovaka S."/>
            <person name="LaButti K."/>
            <person name="Lipzen A."/>
            <person name="Pennachio C."/>
            <person name="Riley R."/>
            <person name="Schakwitz W."/>
            <person name="Umezawa K."/>
            <person name="Ohm R.A."/>
            <person name="Grigoriev I.V."/>
            <person name="Nagy L.G."/>
            <person name="Gibbons J."/>
            <person name="Hibbett D."/>
        </authorList>
    </citation>
    <scope>NUCLEOTIDE SEQUENCE [LARGE SCALE GENOMIC DNA]</scope>
    <source>
        <strain evidence="2">ALCF2SS1-6</strain>
    </source>
</reference>
<protein>
    <submittedName>
        <fullName evidence="2">Uncharacterized protein</fullName>
    </submittedName>
</protein>
<organism evidence="2 3">
    <name type="scientific">Lentinus tigrinus ALCF2SS1-6</name>
    <dbReference type="NCBI Taxonomy" id="1328759"/>
    <lineage>
        <taxon>Eukaryota</taxon>
        <taxon>Fungi</taxon>
        <taxon>Dikarya</taxon>
        <taxon>Basidiomycota</taxon>
        <taxon>Agaricomycotina</taxon>
        <taxon>Agaricomycetes</taxon>
        <taxon>Polyporales</taxon>
        <taxon>Polyporaceae</taxon>
        <taxon>Lentinus</taxon>
    </lineage>
</organism>
<feature type="region of interest" description="Disordered" evidence="1">
    <location>
        <begin position="120"/>
        <end position="164"/>
    </location>
</feature>
<dbReference type="EMBL" id="ML122251">
    <property type="protein sequence ID" value="RPD66583.1"/>
    <property type="molecule type" value="Genomic_DNA"/>
</dbReference>
<gene>
    <name evidence="2" type="ORF">L227DRAFT_149213</name>
</gene>
<proteinExistence type="predicted"/>
<evidence type="ECO:0000256" key="1">
    <source>
        <dbReference type="SAM" id="MobiDB-lite"/>
    </source>
</evidence>
<name>A0A5C2SRT3_9APHY</name>
<evidence type="ECO:0000313" key="3">
    <source>
        <dbReference type="Proteomes" id="UP000313359"/>
    </source>
</evidence>
<feature type="region of interest" description="Disordered" evidence="1">
    <location>
        <begin position="88"/>
        <end position="108"/>
    </location>
</feature>
<dbReference type="Proteomes" id="UP000313359">
    <property type="component" value="Unassembled WGS sequence"/>
</dbReference>
<sequence length="273" mass="29221">MERPGLRDRNPRIQFFLGLQLVFAPHLLVALRLVLALSALNFHLQNFLRPWQQEDASIAAALDTKPPTARRQAPLLATTVASKAMFPRTAPQRRRPRPATNVERRVTSRGSVLRTQALRVATSPPSTTTAAAATRVPNATAAARSVTSPARAPKPPAPTTAAATAADTPASVAASSALATLVEVLDTCPATASRVANATTVPASVIFRRTAPNRSVGRATRVDLKAIYLATAPTPRLLPRPMGLDCFVESCITNFFVCVRHIVVLCLRSVYPV</sequence>
<feature type="compositionally biased region" description="Low complexity" evidence="1">
    <location>
        <begin position="120"/>
        <end position="151"/>
    </location>
</feature>
<keyword evidence="3" id="KW-1185">Reference proteome</keyword>
<accession>A0A5C2SRT3</accession>
<evidence type="ECO:0000313" key="2">
    <source>
        <dbReference type="EMBL" id="RPD66583.1"/>
    </source>
</evidence>
<dbReference type="AlphaFoldDB" id="A0A5C2SRT3"/>